<evidence type="ECO:0000313" key="2">
    <source>
        <dbReference type="EMBL" id="KAK9540351.1"/>
    </source>
</evidence>
<comment type="caution">
    <text evidence="2">The sequence shown here is derived from an EMBL/GenBank/DDBJ whole genome shotgun (WGS) entry which is preliminary data.</text>
</comment>
<accession>A0AAW1G065</accession>
<feature type="region of interest" description="Disordered" evidence="1">
    <location>
        <begin position="16"/>
        <end position="78"/>
    </location>
</feature>
<name>A0AAW1G065_ZOAVI</name>
<evidence type="ECO:0000313" key="3">
    <source>
        <dbReference type="Proteomes" id="UP001488805"/>
    </source>
</evidence>
<dbReference type="Proteomes" id="UP001488805">
    <property type="component" value="Unassembled WGS sequence"/>
</dbReference>
<dbReference type="AlphaFoldDB" id="A0AAW1G065"/>
<sequence length="146" mass="15607">MMICLSSSVRWLRSGRSGMDGGTVGGRGPPWGPTEADIFSTTTTTPPPPPRRVVSADRFPGAFPSHTSRLGPRAERQRQPQLWRIVQAAHGCRHPRLCFCSSSLGVSPTTLSSSIPPTPAWPPLPSTARIHGEPISVFVTPGVESS</sequence>
<gene>
    <name evidence="2" type="ORF">VZT92_002810</name>
</gene>
<keyword evidence="3" id="KW-1185">Reference proteome</keyword>
<reference evidence="2 3" key="1">
    <citation type="journal article" date="2024" name="Genome Biol. Evol.">
        <title>Chromosome-level genome assembly of the viviparous eelpout Zoarces viviparus.</title>
        <authorList>
            <person name="Fuhrmann N."/>
            <person name="Brasseur M.V."/>
            <person name="Bakowski C.E."/>
            <person name="Podsiadlowski L."/>
            <person name="Prost S."/>
            <person name="Krehenwinkel H."/>
            <person name="Mayer C."/>
        </authorList>
    </citation>
    <scope>NUCLEOTIDE SEQUENCE [LARGE SCALE GENOMIC DNA]</scope>
    <source>
        <strain evidence="2">NO-MEL_2022_Ind0_liver</strain>
    </source>
</reference>
<dbReference type="EMBL" id="JBCEZU010000013">
    <property type="protein sequence ID" value="KAK9540351.1"/>
    <property type="molecule type" value="Genomic_DNA"/>
</dbReference>
<evidence type="ECO:0000256" key="1">
    <source>
        <dbReference type="SAM" id="MobiDB-lite"/>
    </source>
</evidence>
<organism evidence="2 3">
    <name type="scientific">Zoarces viviparus</name>
    <name type="common">Viviparous eelpout</name>
    <name type="synonym">Blennius viviparus</name>
    <dbReference type="NCBI Taxonomy" id="48416"/>
    <lineage>
        <taxon>Eukaryota</taxon>
        <taxon>Metazoa</taxon>
        <taxon>Chordata</taxon>
        <taxon>Craniata</taxon>
        <taxon>Vertebrata</taxon>
        <taxon>Euteleostomi</taxon>
        <taxon>Actinopterygii</taxon>
        <taxon>Neopterygii</taxon>
        <taxon>Teleostei</taxon>
        <taxon>Neoteleostei</taxon>
        <taxon>Acanthomorphata</taxon>
        <taxon>Eupercaria</taxon>
        <taxon>Perciformes</taxon>
        <taxon>Cottioidei</taxon>
        <taxon>Zoarcales</taxon>
        <taxon>Zoarcidae</taxon>
        <taxon>Zoarcinae</taxon>
        <taxon>Zoarces</taxon>
    </lineage>
</organism>
<feature type="compositionally biased region" description="Gly residues" evidence="1">
    <location>
        <begin position="18"/>
        <end position="29"/>
    </location>
</feature>
<proteinExistence type="predicted"/>
<protein>
    <submittedName>
        <fullName evidence="2">Uncharacterized protein</fullName>
    </submittedName>
</protein>